<evidence type="ECO:0000256" key="1">
    <source>
        <dbReference type="SAM" id="MobiDB-lite"/>
    </source>
</evidence>
<proteinExistence type="predicted"/>
<accession>A0ABX3GBP8</accession>
<organism evidence="2 3">
    <name type="scientific">Paenibacillus odorifer</name>
    <dbReference type="NCBI Taxonomy" id="189426"/>
    <lineage>
        <taxon>Bacteria</taxon>
        <taxon>Bacillati</taxon>
        <taxon>Bacillota</taxon>
        <taxon>Bacilli</taxon>
        <taxon>Bacillales</taxon>
        <taxon>Paenibacillaceae</taxon>
        <taxon>Paenibacillus</taxon>
    </lineage>
</organism>
<dbReference type="RefSeq" id="WP_179087698.1">
    <property type="nucleotide sequence ID" value="NZ_MPVP01000922.1"/>
</dbReference>
<feature type="non-terminal residue" evidence="2">
    <location>
        <position position="211"/>
    </location>
</feature>
<gene>
    <name evidence="2" type="ORF">BSO21_35550</name>
</gene>
<name>A0ABX3GBP8_9BACL</name>
<dbReference type="Proteomes" id="UP000187158">
    <property type="component" value="Unassembled WGS sequence"/>
</dbReference>
<reference evidence="2 3" key="1">
    <citation type="submission" date="2016-11" db="EMBL/GenBank/DDBJ databases">
        <title>Paenibacillus species isolates.</title>
        <authorList>
            <person name="Beno S.M."/>
        </authorList>
    </citation>
    <scope>NUCLEOTIDE SEQUENCE [LARGE SCALE GENOMIC DNA]</scope>
    <source>
        <strain evidence="2 3">FSL H7-0433</strain>
    </source>
</reference>
<feature type="region of interest" description="Disordered" evidence="1">
    <location>
        <begin position="116"/>
        <end position="144"/>
    </location>
</feature>
<keyword evidence="3" id="KW-1185">Reference proteome</keyword>
<evidence type="ECO:0000313" key="2">
    <source>
        <dbReference type="EMBL" id="OMC81305.1"/>
    </source>
</evidence>
<comment type="caution">
    <text evidence="2">The sequence shown here is derived from an EMBL/GenBank/DDBJ whole genome shotgun (WGS) entry which is preliminary data.</text>
</comment>
<feature type="non-terminal residue" evidence="2">
    <location>
        <position position="1"/>
    </location>
</feature>
<protein>
    <submittedName>
        <fullName evidence="2">Uncharacterized protein</fullName>
    </submittedName>
</protein>
<feature type="compositionally biased region" description="Polar residues" evidence="1">
    <location>
        <begin position="116"/>
        <end position="131"/>
    </location>
</feature>
<evidence type="ECO:0000313" key="3">
    <source>
        <dbReference type="Proteomes" id="UP000187158"/>
    </source>
</evidence>
<sequence>KQLAYEYDALGRKEDGDQALITAAKQLNSSSSVAKQLELLRAERALNSGDITTAETILEQTPFPSEYQEELNAQKAWLTGRLLFTKGEAQEALAVVKDGLESYKKFWQDIHKQMNAATSSSNEGSTDNTGSAAAPEAGTSDTERQLESLRTAIQSAIDMGNTSTAVVSGTLTRSDGTPVPRAGIFLRAESEVNHSITSAEPYRIVTDTEGR</sequence>
<dbReference type="EMBL" id="MPVP01000922">
    <property type="protein sequence ID" value="OMC81305.1"/>
    <property type="molecule type" value="Genomic_DNA"/>
</dbReference>